<dbReference type="EMBL" id="JAMQYH010000005">
    <property type="protein sequence ID" value="KAJ1685264.1"/>
    <property type="molecule type" value="Genomic_DNA"/>
</dbReference>
<dbReference type="InterPro" id="IPR001087">
    <property type="entry name" value="GDSL"/>
</dbReference>
<dbReference type="GO" id="GO:0016788">
    <property type="term" value="F:hydrolase activity, acting on ester bonds"/>
    <property type="evidence" value="ECO:0007669"/>
    <property type="project" value="InterPro"/>
</dbReference>
<accession>A0A9Q0C0M1</accession>
<dbReference type="CDD" id="cd01837">
    <property type="entry name" value="SGNH_plant_lipase_like"/>
    <property type="match status" value="1"/>
</dbReference>
<dbReference type="EMBL" id="JAMQYH010000005">
    <property type="protein sequence ID" value="KAJ1685265.1"/>
    <property type="molecule type" value="Genomic_DNA"/>
</dbReference>
<dbReference type="AlphaFoldDB" id="A0A9Q0C0M1"/>
<keyword evidence="8" id="KW-1185">Reference proteome</keyword>
<feature type="signal peptide" evidence="5">
    <location>
        <begin position="1"/>
        <end position="23"/>
    </location>
</feature>
<evidence type="ECO:0000313" key="6">
    <source>
        <dbReference type="EMBL" id="KAJ1685264.1"/>
    </source>
</evidence>
<dbReference type="InterPro" id="IPR036514">
    <property type="entry name" value="SGNH_hydro_sf"/>
</dbReference>
<organism evidence="7 8">
    <name type="scientific">Rhynchospora breviuscula</name>
    <dbReference type="NCBI Taxonomy" id="2022672"/>
    <lineage>
        <taxon>Eukaryota</taxon>
        <taxon>Viridiplantae</taxon>
        <taxon>Streptophyta</taxon>
        <taxon>Embryophyta</taxon>
        <taxon>Tracheophyta</taxon>
        <taxon>Spermatophyta</taxon>
        <taxon>Magnoliopsida</taxon>
        <taxon>Liliopsida</taxon>
        <taxon>Poales</taxon>
        <taxon>Cyperaceae</taxon>
        <taxon>Cyperoideae</taxon>
        <taxon>Rhynchosporeae</taxon>
        <taxon>Rhynchospora</taxon>
    </lineage>
</organism>
<dbReference type="InterPro" id="IPR035669">
    <property type="entry name" value="SGNH_plant_lipase-like"/>
</dbReference>
<dbReference type="SUPFAM" id="SSF52266">
    <property type="entry name" value="SGNH hydrolase"/>
    <property type="match status" value="1"/>
</dbReference>
<dbReference type="OrthoDB" id="1600564at2759"/>
<dbReference type="PANTHER" id="PTHR22835:SF528">
    <property type="entry name" value="OS05G0210100 PROTEIN"/>
    <property type="match status" value="1"/>
</dbReference>
<evidence type="ECO:0000313" key="8">
    <source>
        <dbReference type="Proteomes" id="UP001151287"/>
    </source>
</evidence>
<keyword evidence="4" id="KW-0325">Glycoprotein</keyword>
<reference evidence="7" key="1">
    <citation type="journal article" date="2022" name="Cell">
        <title>Repeat-based holocentromeres influence genome architecture and karyotype evolution.</title>
        <authorList>
            <person name="Hofstatter P.G."/>
            <person name="Thangavel G."/>
            <person name="Lux T."/>
            <person name="Neumann P."/>
            <person name="Vondrak T."/>
            <person name="Novak P."/>
            <person name="Zhang M."/>
            <person name="Costa L."/>
            <person name="Castellani M."/>
            <person name="Scott A."/>
            <person name="Toegelov H."/>
            <person name="Fuchs J."/>
            <person name="Mata-Sucre Y."/>
            <person name="Dias Y."/>
            <person name="Vanzela A.L.L."/>
            <person name="Huettel B."/>
            <person name="Almeida C.C.S."/>
            <person name="Simkova H."/>
            <person name="Souza G."/>
            <person name="Pedrosa-Harand A."/>
            <person name="Macas J."/>
            <person name="Mayer K.F.X."/>
            <person name="Houben A."/>
            <person name="Marques A."/>
        </authorList>
    </citation>
    <scope>NUCLEOTIDE SEQUENCE</scope>
    <source>
        <strain evidence="7">RhyBre1mFocal</strain>
    </source>
</reference>
<dbReference type="PANTHER" id="PTHR22835">
    <property type="entry name" value="ZINC FINGER FYVE DOMAIN CONTAINING PROTEIN"/>
    <property type="match status" value="1"/>
</dbReference>
<evidence type="ECO:0000256" key="5">
    <source>
        <dbReference type="SAM" id="SignalP"/>
    </source>
</evidence>
<evidence type="ECO:0000256" key="2">
    <source>
        <dbReference type="ARBA" id="ARBA00022729"/>
    </source>
</evidence>
<evidence type="ECO:0000313" key="7">
    <source>
        <dbReference type="EMBL" id="KAJ1685265.1"/>
    </source>
</evidence>
<feature type="chain" id="PRO_5040654000" evidence="5">
    <location>
        <begin position="24"/>
        <end position="364"/>
    </location>
</feature>
<keyword evidence="3" id="KW-0378">Hydrolase</keyword>
<comment type="similarity">
    <text evidence="1">Belongs to the 'GDSL' lipolytic enzyme family.</text>
</comment>
<dbReference type="Gene3D" id="3.40.50.1110">
    <property type="entry name" value="SGNH hydrolase"/>
    <property type="match status" value="1"/>
</dbReference>
<comment type="caution">
    <text evidence="7">The sequence shown here is derived from an EMBL/GenBank/DDBJ whole genome shotgun (WGS) entry which is preliminary data.</text>
</comment>
<evidence type="ECO:0000256" key="1">
    <source>
        <dbReference type="ARBA" id="ARBA00008668"/>
    </source>
</evidence>
<protein>
    <submittedName>
        <fullName evidence="7">Uncharacterized protein</fullName>
    </submittedName>
</protein>
<evidence type="ECO:0000256" key="3">
    <source>
        <dbReference type="ARBA" id="ARBA00022801"/>
    </source>
</evidence>
<sequence length="364" mass="40485">MKTSIRPLVLFFVCLSYLTLSFAISDYYNAIFSFGDSFSDTGNFVIMESPVLPNIPKFPPPYARCSNGRLVIDFMAEYFGMPLLPPSQSISKNFTQGANFAVIGATALPLEYFHKNQIYEIPPINSSLPIQLDWFDDLKQYVCNSTQECRDFFRRSLFIVGEFGGNDYSFTMKSGRTIDQVKGMVPTVVDAIMSAVEKLINDGARHVLVPGNLPSGCIPIMLTIYQSSNKDDYDPRTGCLKNLNSLSLYHNAVLRIAIEKMNKKYPEARVIYGDYYGPVIQYARTPELFGFTNGALMVCCGGGGPYNYNASASCGLPGAIQCTEPNSHVSWDGIHLTEAAYHYIANGWMKGPYAYPPLISVMEE</sequence>
<keyword evidence="2 5" id="KW-0732">Signal</keyword>
<evidence type="ECO:0000256" key="4">
    <source>
        <dbReference type="ARBA" id="ARBA00023180"/>
    </source>
</evidence>
<dbReference type="Proteomes" id="UP001151287">
    <property type="component" value="Unassembled WGS sequence"/>
</dbReference>
<proteinExistence type="inferred from homology"/>
<dbReference type="Pfam" id="PF00657">
    <property type="entry name" value="Lipase_GDSL"/>
    <property type="match status" value="1"/>
</dbReference>
<gene>
    <name evidence="6" type="ORF">LUZ63_016654</name>
    <name evidence="7" type="ORF">LUZ63_016655</name>
</gene>
<name>A0A9Q0C0M1_9POAL</name>